<keyword evidence="1" id="KW-0472">Membrane</keyword>
<dbReference type="AlphaFoldDB" id="X1UPS4"/>
<name>X1UPS4_9ZZZZ</name>
<reference evidence="2" key="1">
    <citation type="journal article" date="2014" name="Front. Microbiol.">
        <title>High frequency of phylogenetically diverse reductive dehalogenase-homologous genes in deep subseafloor sedimentary metagenomes.</title>
        <authorList>
            <person name="Kawai M."/>
            <person name="Futagami T."/>
            <person name="Toyoda A."/>
            <person name="Takaki Y."/>
            <person name="Nishi S."/>
            <person name="Hori S."/>
            <person name="Arai W."/>
            <person name="Tsubouchi T."/>
            <person name="Morono Y."/>
            <person name="Uchiyama I."/>
            <person name="Ito T."/>
            <person name="Fujiyama A."/>
            <person name="Inagaki F."/>
            <person name="Takami H."/>
        </authorList>
    </citation>
    <scope>NUCLEOTIDE SEQUENCE</scope>
    <source>
        <strain evidence="2">Expedition CK06-06</strain>
    </source>
</reference>
<evidence type="ECO:0000313" key="2">
    <source>
        <dbReference type="EMBL" id="GAJ05602.1"/>
    </source>
</evidence>
<organism evidence="2">
    <name type="scientific">marine sediment metagenome</name>
    <dbReference type="NCBI Taxonomy" id="412755"/>
    <lineage>
        <taxon>unclassified sequences</taxon>
        <taxon>metagenomes</taxon>
        <taxon>ecological metagenomes</taxon>
    </lineage>
</organism>
<keyword evidence="1" id="KW-0812">Transmembrane</keyword>
<proteinExistence type="predicted"/>
<keyword evidence="1" id="KW-1133">Transmembrane helix</keyword>
<feature type="non-terminal residue" evidence="2">
    <location>
        <position position="1"/>
    </location>
</feature>
<sequence>EINIYRIRALSVFIDKNGKALKRRKYKGFCVFLLYGISIVLLK</sequence>
<protein>
    <submittedName>
        <fullName evidence="2">Uncharacterized protein</fullName>
    </submittedName>
</protein>
<evidence type="ECO:0000256" key="1">
    <source>
        <dbReference type="SAM" id="Phobius"/>
    </source>
</evidence>
<feature type="transmembrane region" description="Helical" evidence="1">
    <location>
        <begin position="26"/>
        <end position="42"/>
    </location>
</feature>
<comment type="caution">
    <text evidence="2">The sequence shown here is derived from an EMBL/GenBank/DDBJ whole genome shotgun (WGS) entry which is preliminary data.</text>
</comment>
<dbReference type="EMBL" id="BARW01031730">
    <property type="protein sequence ID" value="GAJ05602.1"/>
    <property type="molecule type" value="Genomic_DNA"/>
</dbReference>
<gene>
    <name evidence="2" type="ORF">S12H4_50401</name>
</gene>
<accession>X1UPS4</accession>